<organism evidence="16 17">
    <name type="scientific">Bombilactobacillus mellifer</name>
    <dbReference type="NCBI Taxonomy" id="1218492"/>
    <lineage>
        <taxon>Bacteria</taxon>
        <taxon>Bacillati</taxon>
        <taxon>Bacillota</taxon>
        <taxon>Bacilli</taxon>
        <taxon>Lactobacillales</taxon>
        <taxon>Lactobacillaceae</taxon>
        <taxon>Bombilactobacillus</taxon>
    </lineage>
</organism>
<dbReference type="InterPro" id="IPR010182">
    <property type="entry name" value="ArgE/DapE"/>
</dbReference>
<dbReference type="OrthoDB" id="9792335at2"/>
<dbReference type="SUPFAM" id="SSF55031">
    <property type="entry name" value="Bacterial exopeptidase dimerisation domain"/>
    <property type="match status" value="1"/>
</dbReference>
<dbReference type="Gene3D" id="3.40.630.10">
    <property type="entry name" value="Zn peptidases"/>
    <property type="match status" value="2"/>
</dbReference>
<gene>
    <name evidence="16" type="ORF">JG30_02750</name>
</gene>
<dbReference type="InterPro" id="IPR050072">
    <property type="entry name" value="Peptidase_M20A"/>
</dbReference>
<dbReference type="Pfam" id="PF07687">
    <property type="entry name" value="M20_dimer"/>
    <property type="match status" value="1"/>
</dbReference>
<dbReference type="RefSeq" id="WP_046315533.1">
    <property type="nucleotide sequence ID" value="NZ_JBHSZT010000003.1"/>
</dbReference>
<evidence type="ECO:0000256" key="10">
    <source>
        <dbReference type="ARBA" id="ARBA00022833"/>
    </source>
</evidence>
<keyword evidence="7" id="KW-0028">Amino-acid biosynthesis</keyword>
<comment type="pathway">
    <text evidence="3">Amino-acid biosynthesis; L-lysine biosynthesis via DAP pathway; LL-2,6-diaminopimelate from (S)-tetrahydrodipicolinate (succinylase route): step 3/3.</text>
</comment>
<keyword evidence="12" id="KW-0457">Lysine biosynthesis</keyword>
<comment type="caution">
    <text evidence="16">The sequence shown here is derived from an EMBL/GenBank/DDBJ whole genome shotgun (WGS) entry which is preliminary data.</text>
</comment>
<evidence type="ECO:0000256" key="7">
    <source>
        <dbReference type="ARBA" id="ARBA00022605"/>
    </source>
</evidence>
<keyword evidence="9" id="KW-0378">Hydrolase</keyword>
<evidence type="ECO:0000256" key="13">
    <source>
        <dbReference type="ARBA" id="ARBA00023285"/>
    </source>
</evidence>
<evidence type="ECO:0000256" key="8">
    <source>
        <dbReference type="ARBA" id="ARBA00022723"/>
    </source>
</evidence>
<dbReference type="EMBL" id="JXJQ01000003">
    <property type="protein sequence ID" value="KJY62812.1"/>
    <property type="molecule type" value="Genomic_DNA"/>
</dbReference>
<dbReference type="InterPro" id="IPR001261">
    <property type="entry name" value="ArgE/DapE_CS"/>
</dbReference>
<dbReference type="CDD" id="cd08659">
    <property type="entry name" value="M20_ArgE_DapE-like"/>
    <property type="match status" value="1"/>
</dbReference>
<accession>A0A0F4LVL0</accession>
<comment type="cofactor">
    <cofactor evidence="1">
        <name>Co(2+)</name>
        <dbReference type="ChEBI" id="CHEBI:48828"/>
    </cofactor>
</comment>
<sequence>MEQAAAIKILSDLIAIPSVNGREALVADYLTQLFADYPAQIERVEYAPERDNLVVTIGDQGPLLGFSGHEDVVAATPSSDWTYPPFQATVKDGKLYGRGASDMKSGLAAMVVAMLDLLESDQPLPGRLRLLASVGEETGEYGAAQLTAAGYANDLQGLVIGEPTDLTVRISHKGIIDYKVESVGKSVHSSRPELGQNAILPLLSFAEQAQSVLAKADQIDPALGGLTHVISQIQGGEQINSVPAHAWLTGNIRTIPAYPNATVMQQLETIVQQLNDQGAHLTLTYSYPEPPLPSQEHTALAQLASQVLQQKFNLSGAMVAGTGATDASEYHHVADLPIVIVGPADGVSDHQVDEFVTVAKYLRGCQFYQELARAFWQQAN</sequence>
<dbReference type="GO" id="GO:0009089">
    <property type="term" value="P:lysine biosynthetic process via diaminopimelate"/>
    <property type="evidence" value="ECO:0007669"/>
    <property type="project" value="UniProtKB-UniPathway"/>
</dbReference>
<dbReference type="GO" id="GO:0009014">
    <property type="term" value="F:succinyl-diaminopimelate desuccinylase activity"/>
    <property type="evidence" value="ECO:0007669"/>
    <property type="project" value="UniProtKB-EC"/>
</dbReference>
<evidence type="ECO:0000256" key="5">
    <source>
        <dbReference type="ARBA" id="ARBA00011921"/>
    </source>
</evidence>
<dbReference type="Pfam" id="PF01546">
    <property type="entry name" value="Peptidase_M20"/>
    <property type="match status" value="1"/>
</dbReference>
<dbReference type="SUPFAM" id="SSF53187">
    <property type="entry name" value="Zn-dependent exopeptidases"/>
    <property type="match status" value="1"/>
</dbReference>
<dbReference type="PANTHER" id="PTHR43808">
    <property type="entry name" value="ACETYLORNITHINE DEACETYLASE"/>
    <property type="match status" value="1"/>
</dbReference>
<evidence type="ECO:0000256" key="6">
    <source>
        <dbReference type="ARBA" id="ARBA00016853"/>
    </source>
</evidence>
<keyword evidence="8" id="KW-0479">Metal-binding</keyword>
<dbReference type="InterPro" id="IPR011650">
    <property type="entry name" value="Peptidase_M20_dimer"/>
</dbReference>
<dbReference type="Gene3D" id="3.30.70.360">
    <property type="match status" value="1"/>
</dbReference>
<dbReference type="PATRIC" id="fig|1218492.5.peg.391"/>
<dbReference type="HOGENOM" id="CLU_021802_2_2_9"/>
<keyword evidence="10" id="KW-0862">Zinc</keyword>
<name>A0A0F4LVL0_9LACO</name>
<dbReference type="PROSITE" id="PS00759">
    <property type="entry name" value="ARGE_DAPE_CPG2_2"/>
    <property type="match status" value="1"/>
</dbReference>
<dbReference type="NCBIfam" id="TIGR01910">
    <property type="entry name" value="DapE-ArgE"/>
    <property type="match status" value="1"/>
</dbReference>
<dbReference type="AlphaFoldDB" id="A0A0F4LVL0"/>
<evidence type="ECO:0000256" key="1">
    <source>
        <dbReference type="ARBA" id="ARBA00001941"/>
    </source>
</evidence>
<evidence type="ECO:0000256" key="2">
    <source>
        <dbReference type="ARBA" id="ARBA00001947"/>
    </source>
</evidence>
<protein>
    <recommendedName>
        <fullName evidence="6">Probable succinyl-diaminopimelate desuccinylase</fullName>
        <ecNumber evidence="5">3.5.1.18</ecNumber>
    </recommendedName>
</protein>
<proteinExistence type="inferred from homology"/>
<dbReference type="InterPro" id="IPR036264">
    <property type="entry name" value="Bact_exopeptidase_dim_dom"/>
</dbReference>
<comment type="catalytic activity">
    <reaction evidence="14">
        <text>N-succinyl-(2S,6S)-2,6-diaminopimelate + H2O = (2S,6S)-2,6-diaminopimelate + succinate</text>
        <dbReference type="Rhea" id="RHEA:22608"/>
        <dbReference type="ChEBI" id="CHEBI:15377"/>
        <dbReference type="ChEBI" id="CHEBI:30031"/>
        <dbReference type="ChEBI" id="CHEBI:57609"/>
        <dbReference type="ChEBI" id="CHEBI:58087"/>
        <dbReference type="EC" id="3.5.1.18"/>
    </reaction>
</comment>
<dbReference type="PANTHER" id="PTHR43808:SF8">
    <property type="entry name" value="PEPTIDASE M20 DIMERISATION DOMAIN-CONTAINING PROTEIN"/>
    <property type="match status" value="1"/>
</dbReference>
<evidence type="ECO:0000256" key="14">
    <source>
        <dbReference type="ARBA" id="ARBA00051301"/>
    </source>
</evidence>
<comment type="cofactor">
    <cofactor evidence="2">
        <name>Zn(2+)</name>
        <dbReference type="ChEBI" id="CHEBI:29105"/>
    </cofactor>
</comment>
<evidence type="ECO:0000259" key="15">
    <source>
        <dbReference type="Pfam" id="PF07687"/>
    </source>
</evidence>
<evidence type="ECO:0000256" key="4">
    <source>
        <dbReference type="ARBA" id="ARBA00006247"/>
    </source>
</evidence>
<dbReference type="STRING" id="1218492.JG30_02750"/>
<dbReference type="InterPro" id="IPR002933">
    <property type="entry name" value="Peptidase_M20"/>
</dbReference>
<evidence type="ECO:0000313" key="16">
    <source>
        <dbReference type="EMBL" id="KJY62812.1"/>
    </source>
</evidence>
<keyword evidence="17" id="KW-1185">Reference proteome</keyword>
<dbReference type="EC" id="3.5.1.18" evidence="5"/>
<evidence type="ECO:0000313" key="17">
    <source>
        <dbReference type="Proteomes" id="UP000033558"/>
    </source>
</evidence>
<evidence type="ECO:0000256" key="11">
    <source>
        <dbReference type="ARBA" id="ARBA00022915"/>
    </source>
</evidence>
<reference evidence="16 17" key="1">
    <citation type="submission" date="2015-01" db="EMBL/GenBank/DDBJ databases">
        <title>Comparative genomics of the lactic acid bacteria isolated from the honey bee gut.</title>
        <authorList>
            <person name="Ellegaard K.M."/>
            <person name="Tamarit D."/>
            <person name="Javelind E."/>
            <person name="Olofsson T."/>
            <person name="Andersson S.G."/>
            <person name="Vasquez A."/>
        </authorList>
    </citation>
    <scope>NUCLEOTIDE SEQUENCE [LARGE SCALE GENOMIC DNA]</scope>
    <source>
        <strain evidence="16 17">Bin4</strain>
    </source>
</reference>
<dbReference type="PROSITE" id="PS00758">
    <property type="entry name" value="ARGE_DAPE_CPG2_1"/>
    <property type="match status" value="1"/>
</dbReference>
<keyword evidence="11" id="KW-0220">Diaminopimelate biosynthesis</keyword>
<dbReference type="GO" id="GO:0046872">
    <property type="term" value="F:metal ion binding"/>
    <property type="evidence" value="ECO:0007669"/>
    <property type="project" value="UniProtKB-KW"/>
</dbReference>
<dbReference type="Proteomes" id="UP000033558">
    <property type="component" value="Unassembled WGS sequence"/>
</dbReference>
<dbReference type="NCBIfam" id="NF006365">
    <property type="entry name" value="PRK08588.1"/>
    <property type="match status" value="1"/>
</dbReference>
<keyword evidence="13" id="KW-0170">Cobalt</keyword>
<dbReference type="GO" id="GO:0019877">
    <property type="term" value="P:diaminopimelate biosynthetic process"/>
    <property type="evidence" value="ECO:0007669"/>
    <property type="project" value="UniProtKB-KW"/>
</dbReference>
<evidence type="ECO:0000256" key="3">
    <source>
        <dbReference type="ARBA" id="ARBA00005130"/>
    </source>
</evidence>
<evidence type="ECO:0000256" key="12">
    <source>
        <dbReference type="ARBA" id="ARBA00023154"/>
    </source>
</evidence>
<comment type="similarity">
    <text evidence="4">Belongs to the peptidase M20A family.</text>
</comment>
<dbReference type="UniPathway" id="UPA00034">
    <property type="reaction ID" value="UER00021"/>
</dbReference>
<feature type="domain" description="Peptidase M20 dimerisation" evidence="15">
    <location>
        <begin position="170"/>
        <end position="277"/>
    </location>
</feature>
<evidence type="ECO:0000256" key="9">
    <source>
        <dbReference type="ARBA" id="ARBA00022801"/>
    </source>
</evidence>